<dbReference type="Pfam" id="PF13588">
    <property type="entry name" value="HSDR_N_2"/>
    <property type="match status" value="1"/>
</dbReference>
<protein>
    <recommendedName>
        <fullName evidence="1">Type I restriction enzyme R protein N-terminal domain-containing protein</fullName>
    </recommendedName>
</protein>
<gene>
    <name evidence="2" type="ORF">SDC9_38674</name>
</gene>
<dbReference type="InterPro" id="IPR029464">
    <property type="entry name" value="HSDR_N"/>
</dbReference>
<accession>A0A644VMP2</accession>
<name>A0A644VMP2_9ZZZZ</name>
<feature type="domain" description="Type I restriction enzyme R protein N-terminal" evidence="1">
    <location>
        <begin position="35"/>
        <end position="144"/>
    </location>
</feature>
<organism evidence="2">
    <name type="scientific">bioreactor metagenome</name>
    <dbReference type="NCBI Taxonomy" id="1076179"/>
    <lineage>
        <taxon>unclassified sequences</taxon>
        <taxon>metagenomes</taxon>
        <taxon>ecological metagenomes</taxon>
    </lineage>
</organism>
<proteinExistence type="predicted"/>
<reference evidence="2" key="1">
    <citation type="submission" date="2019-08" db="EMBL/GenBank/DDBJ databases">
        <authorList>
            <person name="Kucharzyk K."/>
            <person name="Murdoch R.W."/>
            <person name="Higgins S."/>
            <person name="Loffler F."/>
        </authorList>
    </citation>
    <scope>NUCLEOTIDE SEQUENCE</scope>
</reference>
<dbReference type="EMBL" id="VSSQ01000362">
    <property type="protein sequence ID" value="MPL92565.1"/>
    <property type="molecule type" value="Genomic_DNA"/>
</dbReference>
<evidence type="ECO:0000313" key="2">
    <source>
        <dbReference type="EMBL" id="MPL92565.1"/>
    </source>
</evidence>
<comment type="caution">
    <text evidence="2">The sequence shown here is derived from an EMBL/GenBank/DDBJ whole genome shotgun (WGS) entry which is preliminary data.</text>
</comment>
<sequence>MWQLNLPAYNFNTKKEGYKLLIFDSLRKKFVKFTPEEWVRQNFIQFLIQEKNFPTALIAIETQILINGMKKRCDAIVYDNYMNPYIIIEFKSPSIPITQEVFDQVAVYNFKLNVDYFILSNGFQHFFCKKNNSIAGYEISNDIPDFLSLLS</sequence>
<evidence type="ECO:0000259" key="1">
    <source>
        <dbReference type="Pfam" id="PF13588"/>
    </source>
</evidence>
<dbReference type="AlphaFoldDB" id="A0A644VMP2"/>